<evidence type="ECO:0000256" key="3">
    <source>
        <dbReference type="ARBA" id="ARBA00022722"/>
    </source>
</evidence>
<feature type="binding site" evidence="10">
    <location>
        <position position="549"/>
    </location>
    <ligand>
        <name>substrate</name>
    </ligand>
</feature>
<feature type="compositionally biased region" description="Polar residues" evidence="11">
    <location>
        <begin position="124"/>
        <end position="137"/>
    </location>
</feature>
<dbReference type="GO" id="GO:0017005">
    <property type="term" value="F:3'-tyrosyl-DNA phosphodiesterase activity"/>
    <property type="evidence" value="ECO:0007669"/>
    <property type="project" value="TreeGrafter"/>
</dbReference>
<keyword evidence="3" id="KW-0540">Nuclease</keyword>
<comment type="similarity">
    <text evidence="2">Belongs to the tyrosyl-DNA phosphodiesterase family.</text>
</comment>
<proteinExistence type="inferred from homology"/>
<dbReference type="AlphaFoldDB" id="A0A5C3E2D9"/>
<dbReference type="OrthoDB" id="3907302at2759"/>
<evidence type="ECO:0000256" key="5">
    <source>
        <dbReference type="ARBA" id="ARBA00022801"/>
    </source>
</evidence>
<dbReference type="GO" id="GO:0006281">
    <property type="term" value="P:DNA repair"/>
    <property type="evidence" value="ECO:0007669"/>
    <property type="project" value="UniProtKB-KW"/>
</dbReference>
<reference evidence="12 13" key="1">
    <citation type="submission" date="2018-03" db="EMBL/GenBank/DDBJ databases">
        <authorList>
            <person name="Guldener U."/>
        </authorList>
    </citation>
    <scope>NUCLEOTIDE SEQUENCE [LARGE SCALE GENOMIC DNA]</scope>
    <source>
        <strain evidence="12 13">NBRC100155</strain>
    </source>
</reference>
<evidence type="ECO:0000256" key="6">
    <source>
        <dbReference type="ARBA" id="ARBA00022839"/>
    </source>
</evidence>
<evidence type="ECO:0000313" key="13">
    <source>
        <dbReference type="Proteomes" id="UP000324022"/>
    </source>
</evidence>
<dbReference type="GO" id="GO:0003690">
    <property type="term" value="F:double-stranded DNA binding"/>
    <property type="evidence" value="ECO:0007669"/>
    <property type="project" value="TreeGrafter"/>
</dbReference>
<dbReference type="PANTHER" id="PTHR12415:SF0">
    <property type="entry name" value="TYROSYL-DNA PHOSPHODIESTERASE 1"/>
    <property type="match status" value="1"/>
</dbReference>
<dbReference type="EMBL" id="OOIN01000008">
    <property type="protein sequence ID" value="SPO24883.1"/>
    <property type="molecule type" value="Genomic_DNA"/>
</dbReference>
<evidence type="ECO:0000256" key="10">
    <source>
        <dbReference type="PIRSR" id="PIRSR610347-2"/>
    </source>
</evidence>
<feature type="compositionally biased region" description="Low complexity" evidence="11">
    <location>
        <begin position="155"/>
        <end position="164"/>
    </location>
</feature>
<evidence type="ECO:0000256" key="7">
    <source>
        <dbReference type="ARBA" id="ARBA00023204"/>
    </source>
</evidence>
<evidence type="ECO:0008006" key="14">
    <source>
        <dbReference type="Google" id="ProtNLM"/>
    </source>
</evidence>
<keyword evidence="7" id="KW-0234">DNA repair</keyword>
<dbReference type="InterPro" id="IPR010347">
    <property type="entry name" value="Tdp1"/>
</dbReference>
<feature type="active site" description="Nucleophile" evidence="9">
    <location>
        <position position="297"/>
    </location>
</feature>
<feature type="active site" description="Proton donor/acceptor" evidence="9">
    <location>
        <position position="547"/>
    </location>
</feature>
<dbReference type="PANTHER" id="PTHR12415">
    <property type="entry name" value="TYROSYL-DNA PHOSPHODIESTERASE 1"/>
    <property type="match status" value="1"/>
</dbReference>
<keyword evidence="5" id="KW-0378">Hydrolase</keyword>
<feature type="region of interest" description="Disordered" evidence="11">
    <location>
        <begin position="1"/>
        <end position="172"/>
    </location>
</feature>
<dbReference type="GO" id="GO:0003697">
    <property type="term" value="F:single-stranded DNA binding"/>
    <property type="evidence" value="ECO:0007669"/>
    <property type="project" value="TreeGrafter"/>
</dbReference>
<dbReference type="Pfam" id="PF06087">
    <property type="entry name" value="Tyr-DNA_phospho"/>
    <property type="match status" value="1"/>
</dbReference>
<gene>
    <name evidence="12" type="ORF">UTRI_01388_B</name>
</gene>
<comment type="subcellular location">
    <subcellularLocation>
        <location evidence="1">Nucleus</location>
    </subcellularLocation>
</comment>
<dbReference type="Proteomes" id="UP000324022">
    <property type="component" value="Unassembled WGS sequence"/>
</dbReference>
<protein>
    <recommendedName>
        <fullName evidence="14">PLD phosphodiesterase domain-containing protein</fullName>
    </recommendedName>
</protein>
<feature type="compositionally biased region" description="Basic and acidic residues" evidence="11">
    <location>
        <begin position="114"/>
        <end position="123"/>
    </location>
</feature>
<keyword evidence="6" id="KW-0269">Exonuclease</keyword>
<dbReference type="GO" id="GO:0004527">
    <property type="term" value="F:exonuclease activity"/>
    <property type="evidence" value="ECO:0007669"/>
    <property type="project" value="UniProtKB-KW"/>
</dbReference>
<evidence type="ECO:0000256" key="8">
    <source>
        <dbReference type="ARBA" id="ARBA00023242"/>
    </source>
</evidence>
<dbReference type="Gene3D" id="3.30.870.10">
    <property type="entry name" value="Endonuclease Chain A"/>
    <property type="match status" value="2"/>
</dbReference>
<keyword evidence="13" id="KW-1185">Reference proteome</keyword>
<feature type="binding site" evidence="10">
    <location>
        <position position="299"/>
    </location>
    <ligand>
        <name>substrate</name>
    </ligand>
</feature>
<dbReference type="GO" id="GO:0005634">
    <property type="term" value="C:nucleus"/>
    <property type="evidence" value="ECO:0007669"/>
    <property type="project" value="UniProtKB-SubCell"/>
</dbReference>
<feature type="compositionally biased region" description="Basic and acidic residues" evidence="11">
    <location>
        <begin position="81"/>
        <end position="92"/>
    </location>
</feature>
<evidence type="ECO:0000256" key="11">
    <source>
        <dbReference type="SAM" id="MobiDB-lite"/>
    </source>
</evidence>
<evidence type="ECO:0000313" key="12">
    <source>
        <dbReference type="EMBL" id="SPO24883.1"/>
    </source>
</evidence>
<accession>A0A5C3E2D9</accession>
<evidence type="ECO:0000256" key="2">
    <source>
        <dbReference type="ARBA" id="ARBA00010205"/>
    </source>
</evidence>
<dbReference type="CDD" id="cd09122">
    <property type="entry name" value="PLDc_Tdp1_1"/>
    <property type="match status" value="1"/>
</dbReference>
<evidence type="ECO:0000256" key="1">
    <source>
        <dbReference type="ARBA" id="ARBA00004123"/>
    </source>
</evidence>
<keyword evidence="8" id="KW-0539">Nucleus</keyword>
<keyword evidence="4" id="KW-0227">DNA damage</keyword>
<dbReference type="SUPFAM" id="SSF56024">
    <property type="entry name" value="Phospholipase D/nuclease"/>
    <property type="match status" value="2"/>
</dbReference>
<evidence type="ECO:0000256" key="9">
    <source>
        <dbReference type="PIRSR" id="PIRSR610347-1"/>
    </source>
</evidence>
<name>A0A5C3E2D9_9BASI</name>
<sequence>MAGRQPIVISDSDSDTLSESERPAQQQAKASVSKKLPPNSARTTAKDTVAAQTETTSNGQQNATQTSAASLVTGGLLGLIPDRRQLELERKERARKRRREQNLPSSSDEDETQIEPKRAKVERNSSSSAQVYLSESSPKPAIQPSAGPSTRPDPSSKSNVSTSSKPAFARATDPIESSSRFWFGTIKHGFNRYADKSSAGVTIPQMLLPATASSRNGLQLAVLATYDLRMDWLYSQFPRGLPVTLVLPPPKEDYRTDPAVARPGLHSSEIFGGEFSRSPGWQICVPSKPKGGWLTQHMKFFILVHQDFVRVAILSGNLNGIDWERIENTAYIQDFPLLSEASSIAGPSRGQSGVNDFKSQLLRVLRSLSMPNSHSIYAALDRYDFSRATRARIVASWPEASSLAEWDRIETQGLGRLGKVVRDFGIRPASQGPIEIECQGSSLANHDIKWIEHFHLLASGINPRELLPLKGKPNDPHPEYLRAVGRRSGSLPPVKICFPNQRYVEERTIEGPMGALSFFGKAETFGASPIKKLYYSPQSRRGDVMIHAKSILAVSVEGAATVDKAFRDASDEYMGGSKTSALPRESSWAPKEGEKPIGWTYLGSSNFTRAAHGNVSGSAAKPTMSSLNWELGVVLPIYASEVEQFGVEAESLRAVVYHRPLQAYASTDTPWDNASARALI</sequence>
<feature type="compositionally biased region" description="Polar residues" evidence="11">
    <location>
        <begin position="50"/>
        <end position="70"/>
    </location>
</feature>
<organism evidence="12 13">
    <name type="scientific">Ustilago trichophora</name>
    <dbReference type="NCBI Taxonomy" id="86804"/>
    <lineage>
        <taxon>Eukaryota</taxon>
        <taxon>Fungi</taxon>
        <taxon>Dikarya</taxon>
        <taxon>Basidiomycota</taxon>
        <taxon>Ustilaginomycotina</taxon>
        <taxon>Ustilaginomycetes</taxon>
        <taxon>Ustilaginales</taxon>
        <taxon>Ustilaginaceae</taxon>
        <taxon>Ustilago</taxon>
    </lineage>
</organism>
<evidence type="ECO:0000256" key="4">
    <source>
        <dbReference type="ARBA" id="ARBA00022763"/>
    </source>
</evidence>